<protein>
    <submittedName>
        <fullName evidence="2">Sigma-E factor negative regulatory protein</fullName>
    </submittedName>
</protein>
<accession>A0ABV7H399</accession>
<keyword evidence="3" id="KW-1185">Reference proteome</keyword>
<dbReference type="PANTHER" id="PTHR38104">
    <property type="match status" value="1"/>
</dbReference>
<proteinExistence type="predicted"/>
<dbReference type="InterPro" id="IPR036147">
    <property type="entry name" value="Anti-sigma_E_RseA_N_sf"/>
</dbReference>
<dbReference type="PANTHER" id="PTHR38104:SF1">
    <property type="entry name" value="ANTI-SIGMA-E FACTOR RSEA"/>
    <property type="match status" value="1"/>
</dbReference>
<dbReference type="Gene3D" id="1.10.10.880">
    <property type="entry name" value="Anti sigma-E protein RseA, N-terminal domain"/>
    <property type="match status" value="1"/>
</dbReference>
<feature type="domain" description="Anti sigma-E protein RseA N-terminal" evidence="1">
    <location>
        <begin position="19"/>
        <end position="92"/>
    </location>
</feature>
<gene>
    <name evidence="2" type="ORF">ACFOEN_05290</name>
</gene>
<dbReference type="Proteomes" id="UP001595556">
    <property type="component" value="Unassembled WGS sequence"/>
</dbReference>
<evidence type="ECO:0000313" key="3">
    <source>
        <dbReference type="Proteomes" id="UP001595556"/>
    </source>
</evidence>
<dbReference type="InterPro" id="IPR052383">
    <property type="entry name" value="Anti-sigma-E_RseA-like"/>
</dbReference>
<dbReference type="EMBL" id="JBHRTI010000003">
    <property type="protein sequence ID" value="MFC3147053.1"/>
    <property type="molecule type" value="Genomic_DNA"/>
</dbReference>
<comment type="caution">
    <text evidence="2">The sequence shown here is derived from an EMBL/GenBank/DDBJ whole genome shotgun (WGS) entry which is preliminary data.</text>
</comment>
<sequence>MNQAVNAAGAAAGLHVEYAERISATLDGEGRPDDLDAVLAGLRAQGPDSRWNEYHLIGDLLRSAELQPVRTGFSASVMDRLEAEPTVLAPTARGARRGVWVRWGLPGASVAAAAALIWVAVPRIAGTTGEPAVVNASASGTSAQPQAVVVAQDVPLESAGVDRYLIAHQQVSPSANRHGIAPMTRAVSYPVSQR</sequence>
<dbReference type="CDD" id="cd16328">
    <property type="entry name" value="RseA_N"/>
    <property type="match status" value="1"/>
</dbReference>
<organism evidence="2 3">
    <name type="scientific">Piscinibacterium candidicorallinum</name>
    <dbReference type="NCBI Taxonomy" id="1793872"/>
    <lineage>
        <taxon>Bacteria</taxon>
        <taxon>Pseudomonadati</taxon>
        <taxon>Pseudomonadota</taxon>
        <taxon>Betaproteobacteria</taxon>
        <taxon>Burkholderiales</taxon>
        <taxon>Piscinibacterium</taxon>
    </lineage>
</organism>
<reference evidence="3" key="1">
    <citation type="journal article" date="2019" name="Int. J. Syst. Evol. Microbiol.">
        <title>The Global Catalogue of Microorganisms (GCM) 10K type strain sequencing project: providing services to taxonomists for standard genome sequencing and annotation.</title>
        <authorList>
            <consortium name="The Broad Institute Genomics Platform"/>
            <consortium name="The Broad Institute Genome Sequencing Center for Infectious Disease"/>
            <person name="Wu L."/>
            <person name="Ma J."/>
        </authorList>
    </citation>
    <scope>NUCLEOTIDE SEQUENCE [LARGE SCALE GENOMIC DNA]</scope>
    <source>
        <strain evidence="3">KCTC 52168</strain>
    </source>
</reference>
<evidence type="ECO:0000313" key="2">
    <source>
        <dbReference type="EMBL" id="MFC3147053.1"/>
    </source>
</evidence>
<dbReference type="InterPro" id="IPR005572">
    <property type="entry name" value="Anti-sigma_E_RseA_N"/>
</dbReference>
<dbReference type="Pfam" id="PF03872">
    <property type="entry name" value="RseA_N"/>
    <property type="match status" value="1"/>
</dbReference>
<dbReference type="RefSeq" id="WP_377301762.1">
    <property type="nucleotide sequence ID" value="NZ_CP180191.1"/>
</dbReference>
<name>A0ABV7H399_9BURK</name>
<evidence type="ECO:0000259" key="1">
    <source>
        <dbReference type="Pfam" id="PF03872"/>
    </source>
</evidence>
<dbReference type="SUPFAM" id="SSF89069">
    <property type="entry name" value="N-terminal, cytoplasmic domain of anti-sigmaE factor RseA"/>
    <property type="match status" value="1"/>
</dbReference>